<organism evidence="1">
    <name type="scientific">Solanum chacoense</name>
    <name type="common">Chaco potato</name>
    <dbReference type="NCBI Taxonomy" id="4108"/>
    <lineage>
        <taxon>Eukaryota</taxon>
        <taxon>Viridiplantae</taxon>
        <taxon>Streptophyta</taxon>
        <taxon>Embryophyta</taxon>
        <taxon>Tracheophyta</taxon>
        <taxon>Spermatophyta</taxon>
        <taxon>Magnoliopsida</taxon>
        <taxon>eudicotyledons</taxon>
        <taxon>Gunneridae</taxon>
        <taxon>Pentapetalae</taxon>
        <taxon>asterids</taxon>
        <taxon>lamiids</taxon>
        <taxon>Solanales</taxon>
        <taxon>Solanaceae</taxon>
        <taxon>Solanoideae</taxon>
        <taxon>Solaneae</taxon>
        <taxon>Solanum</taxon>
    </lineage>
</organism>
<dbReference type="EMBL" id="GEDG01037600">
    <property type="protein sequence ID" value="JAP08037.1"/>
    <property type="molecule type" value="Transcribed_RNA"/>
</dbReference>
<dbReference type="AlphaFoldDB" id="A0A0V0GIH4"/>
<name>A0A0V0GIH4_SOLCH</name>
<protein>
    <submittedName>
        <fullName evidence="1">Putative ovule protein</fullName>
    </submittedName>
</protein>
<accession>A0A0V0GIH4</accession>
<sequence length="64" mass="7216">MGADNPLSIAAIIPMIIKISSVESAKEESMCKRQPSPFVWSCLSPAVLYCFQPEFSLRMMKRLH</sequence>
<reference evidence="1" key="1">
    <citation type="submission" date="2015-12" db="EMBL/GenBank/DDBJ databases">
        <title>Gene expression during late stages of embryo sac development: a critical building block for successful pollen-pistil interactions.</title>
        <authorList>
            <person name="Liu Y."/>
            <person name="Joly V."/>
            <person name="Sabar M."/>
            <person name="Matton D.P."/>
        </authorList>
    </citation>
    <scope>NUCLEOTIDE SEQUENCE</scope>
</reference>
<proteinExistence type="predicted"/>
<evidence type="ECO:0000313" key="1">
    <source>
        <dbReference type="EMBL" id="JAP08037.1"/>
    </source>
</evidence>